<evidence type="ECO:0000256" key="5">
    <source>
        <dbReference type="ARBA" id="ARBA00022989"/>
    </source>
</evidence>
<evidence type="ECO:0000256" key="4">
    <source>
        <dbReference type="ARBA" id="ARBA00022692"/>
    </source>
</evidence>
<feature type="transmembrane region" description="Helical" evidence="8">
    <location>
        <begin position="158"/>
        <end position="183"/>
    </location>
</feature>
<feature type="transmembrane region" description="Helical" evidence="8">
    <location>
        <begin position="12"/>
        <end position="34"/>
    </location>
</feature>
<evidence type="ECO:0000256" key="6">
    <source>
        <dbReference type="ARBA" id="ARBA00023136"/>
    </source>
</evidence>
<dbReference type="GO" id="GO:0005886">
    <property type="term" value="C:plasma membrane"/>
    <property type="evidence" value="ECO:0007669"/>
    <property type="project" value="UniProtKB-SubCell"/>
</dbReference>
<dbReference type="GO" id="GO:0016758">
    <property type="term" value="F:hexosyltransferase activity"/>
    <property type="evidence" value="ECO:0007669"/>
    <property type="project" value="InterPro"/>
</dbReference>
<evidence type="ECO:0000256" key="8">
    <source>
        <dbReference type="SAM" id="Phobius"/>
    </source>
</evidence>
<keyword evidence="4 8" id="KW-0812">Transmembrane</keyword>
<gene>
    <name evidence="9" type="ORF">E5K02_20660</name>
</gene>
<feature type="transmembrane region" description="Helical" evidence="8">
    <location>
        <begin position="117"/>
        <end position="146"/>
    </location>
</feature>
<feature type="transmembrane region" description="Helical" evidence="8">
    <location>
        <begin position="74"/>
        <end position="97"/>
    </location>
</feature>
<keyword evidence="5 8" id="KW-1133">Transmembrane helix</keyword>
<keyword evidence="10" id="KW-1185">Reference proteome</keyword>
<dbReference type="InterPro" id="IPR018584">
    <property type="entry name" value="GT87"/>
</dbReference>
<feature type="transmembrane region" description="Helical" evidence="8">
    <location>
        <begin position="250"/>
        <end position="267"/>
    </location>
</feature>
<keyword evidence="6 8" id="KW-0472">Membrane</keyword>
<feature type="transmembrane region" description="Helical" evidence="8">
    <location>
        <begin position="279"/>
        <end position="311"/>
    </location>
</feature>
<keyword evidence="3" id="KW-0808">Transferase</keyword>
<organism evidence="9 10">
    <name type="scientific">Hymenobacter metallicola</name>
    <dbReference type="NCBI Taxonomy" id="2563114"/>
    <lineage>
        <taxon>Bacteria</taxon>
        <taxon>Pseudomonadati</taxon>
        <taxon>Bacteroidota</taxon>
        <taxon>Cytophagia</taxon>
        <taxon>Cytophagales</taxon>
        <taxon>Hymenobacteraceae</taxon>
        <taxon>Hymenobacter</taxon>
    </lineage>
</organism>
<evidence type="ECO:0000313" key="10">
    <source>
        <dbReference type="Proteomes" id="UP000298471"/>
    </source>
</evidence>
<sequence>MRTSSRLPQFVLTPRFVVILYAIVTVVVSFQHYFKNTINNYLIFVKPFFNLIEGKNLYLEYPEYYYDTYKYSPAFALFMGVFAWMPNWLGVLGWDILNNVVLYTAGRRLFPQVRRQLVFLLLVFIDMMTALHNVQANCLLVGLMLWTYINLENKKPVWAGLCLALAFMIKIYGIGIGVLFLFYPGFWRNSLWAAFWLALLALSPLLVVNWAEFQLIYKGWYDIVRASATGVQLSVMGVLETWFGLQVSKGAVQLTGLVILLVPLGYFRAWRETHYRRLYVSSILIFVVIFNQMAESPTFMMPVVGFVFWFMHYRRSTQLAWPLFVLAALFTSLSATDMYPHFIREEIFDPYKVKAVPMILAWLLIQGQLLYYPRWRERLAASAEATEQESLRAEAAASAA</sequence>
<comment type="similarity">
    <text evidence="7">Belongs to the glycosyltransferase 87 family.</text>
</comment>
<protein>
    <submittedName>
        <fullName evidence="9">DUF2029 domain-containing protein</fullName>
    </submittedName>
</protein>
<dbReference type="OrthoDB" id="1070018at2"/>
<evidence type="ECO:0000256" key="3">
    <source>
        <dbReference type="ARBA" id="ARBA00022679"/>
    </source>
</evidence>
<evidence type="ECO:0000256" key="1">
    <source>
        <dbReference type="ARBA" id="ARBA00004651"/>
    </source>
</evidence>
<keyword evidence="2" id="KW-1003">Cell membrane</keyword>
<dbReference type="AlphaFoldDB" id="A0A4Z0Q0P0"/>
<dbReference type="EMBL" id="SRMB01000004">
    <property type="protein sequence ID" value="TGE23598.1"/>
    <property type="molecule type" value="Genomic_DNA"/>
</dbReference>
<evidence type="ECO:0000256" key="7">
    <source>
        <dbReference type="ARBA" id="ARBA00024033"/>
    </source>
</evidence>
<reference evidence="9 10" key="1">
    <citation type="submission" date="2019-04" db="EMBL/GenBank/DDBJ databases">
        <authorList>
            <person name="Feng G."/>
            <person name="Zhang J."/>
            <person name="Zhu H."/>
        </authorList>
    </citation>
    <scope>NUCLEOTIDE SEQUENCE [LARGE SCALE GENOMIC DNA]</scope>
    <source>
        <strain evidence="9 10">9PBR-1</strain>
    </source>
</reference>
<dbReference type="Proteomes" id="UP000298471">
    <property type="component" value="Unassembled WGS sequence"/>
</dbReference>
<evidence type="ECO:0000256" key="2">
    <source>
        <dbReference type="ARBA" id="ARBA00022475"/>
    </source>
</evidence>
<comment type="subcellular location">
    <subcellularLocation>
        <location evidence="1">Cell membrane</location>
        <topology evidence="1">Multi-pass membrane protein</topology>
    </subcellularLocation>
</comment>
<proteinExistence type="inferred from homology"/>
<feature type="transmembrane region" description="Helical" evidence="8">
    <location>
        <begin position="323"/>
        <end position="343"/>
    </location>
</feature>
<accession>A0A4Z0Q0P0</accession>
<comment type="caution">
    <text evidence="9">The sequence shown here is derived from an EMBL/GenBank/DDBJ whole genome shotgun (WGS) entry which is preliminary data.</text>
</comment>
<dbReference type="RefSeq" id="WP_135397459.1">
    <property type="nucleotide sequence ID" value="NZ_SRMB01000004.1"/>
</dbReference>
<feature type="transmembrane region" description="Helical" evidence="8">
    <location>
        <begin position="190"/>
        <end position="211"/>
    </location>
</feature>
<evidence type="ECO:0000313" key="9">
    <source>
        <dbReference type="EMBL" id="TGE23598.1"/>
    </source>
</evidence>
<dbReference type="Pfam" id="PF09594">
    <property type="entry name" value="GT87"/>
    <property type="match status" value="1"/>
</dbReference>
<name>A0A4Z0Q0P0_9BACT</name>